<dbReference type="EMBL" id="JAGTTL010000033">
    <property type="protein sequence ID" value="KAK6295821.1"/>
    <property type="molecule type" value="Genomic_DNA"/>
</dbReference>
<sequence>MDLYQVIQHQGLQLILAHPLEQSGVIGTGVGRQESPPSRAWEAVARVVDETRGEIRDALPPFDALLFPESLAEAEDHLGGAGVVHGPQGLHLLG</sequence>
<gene>
    <name evidence="1" type="ORF">J4Q44_G00335340</name>
</gene>
<accession>A0AAN8QDA4</accession>
<organism evidence="1 2">
    <name type="scientific">Coregonus suidteri</name>
    <dbReference type="NCBI Taxonomy" id="861788"/>
    <lineage>
        <taxon>Eukaryota</taxon>
        <taxon>Metazoa</taxon>
        <taxon>Chordata</taxon>
        <taxon>Craniata</taxon>
        <taxon>Vertebrata</taxon>
        <taxon>Euteleostomi</taxon>
        <taxon>Actinopterygii</taxon>
        <taxon>Neopterygii</taxon>
        <taxon>Teleostei</taxon>
        <taxon>Protacanthopterygii</taxon>
        <taxon>Salmoniformes</taxon>
        <taxon>Salmonidae</taxon>
        <taxon>Coregoninae</taxon>
        <taxon>Coregonus</taxon>
    </lineage>
</organism>
<evidence type="ECO:0000313" key="1">
    <source>
        <dbReference type="EMBL" id="KAK6295821.1"/>
    </source>
</evidence>
<evidence type="ECO:0000313" key="2">
    <source>
        <dbReference type="Proteomes" id="UP001356427"/>
    </source>
</evidence>
<proteinExistence type="predicted"/>
<keyword evidence="2" id="KW-1185">Reference proteome</keyword>
<protein>
    <submittedName>
        <fullName evidence="1">Uncharacterized protein</fullName>
    </submittedName>
</protein>
<comment type="caution">
    <text evidence="1">The sequence shown here is derived from an EMBL/GenBank/DDBJ whole genome shotgun (WGS) entry which is preliminary data.</text>
</comment>
<reference evidence="1 2" key="1">
    <citation type="submission" date="2021-04" db="EMBL/GenBank/DDBJ databases">
        <authorList>
            <person name="De Guttry C."/>
            <person name="Zahm M."/>
            <person name="Klopp C."/>
            <person name="Cabau C."/>
            <person name="Louis A."/>
            <person name="Berthelot C."/>
            <person name="Parey E."/>
            <person name="Roest Crollius H."/>
            <person name="Montfort J."/>
            <person name="Robinson-Rechavi M."/>
            <person name="Bucao C."/>
            <person name="Bouchez O."/>
            <person name="Gislard M."/>
            <person name="Lluch J."/>
            <person name="Milhes M."/>
            <person name="Lampietro C."/>
            <person name="Lopez Roques C."/>
            <person name="Donnadieu C."/>
            <person name="Braasch I."/>
            <person name="Desvignes T."/>
            <person name="Postlethwait J."/>
            <person name="Bobe J."/>
            <person name="Wedekind C."/>
            <person name="Guiguen Y."/>
        </authorList>
    </citation>
    <scope>NUCLEOTIDE SEQUENCE [LARGE SCALE GENOMIC DNA]</scope>
    <source>
        <strain evidence="1">Cs_M1</strain>
        <tissue evidence="1">Blood</tissue>
    </source>
</reference>
<dbReference type="Proteomes" id="UP001356427">
    <property type="component" value="Unassembled WGS sequence"/>
</dbReference>
<name>A0AAN8QDA4_9TELE</name>
<dbReference type="AlphaFoldDB" id="A0AAN8QDA4"/>